<evidence type="ECO:0000256" key="1">
    <source>
        <dbReference type="SAM" id="Phobius"/>
    </source>
</evidence>
<evidence type="ECO:0000313" key="3">
    <source>
        <dbReference type="Proteomes" id="UP000613011"/>
    </source>
</evidence>
<comment type="caution">
    <text evidence="2">The sequence shown here is derived from an EMBL/GenBank/DDBJ whole genome shotgun (WGS) entry which is preliminary data.</text>
</comment>
<gene>
    <name evidence="2" type="ORF">JI739_01300</name>
</gene>
<evidence type="ECO:0000313" key="2">
    <source>
        <dbReference type="EMBL" id="MBL0418970.1"/>
    </source>
</evidence>
<name>A0A937D1P1_9BURK</name>
<reference evidence="2" key="1">
    <citation type="submission" date="2021-01" db="EMBL/GenBank/DDBJ databases">
        <title>Ramlibacter sp. strain AW1 16S ribosomal RNA gene Genome sequencing and assembly.</title>
        <authorList>
            <person name="Kang M."/>
        </authorList>
    </citation>
    <scope>NUCLEOTIDE SEQUENCE</scope>
    <source>
        <strain evidence="2">AW1</strain>
    </source>
</reference>
<keyword evidence="1" id="KW-0812">Transmembrane</keyword>
<dbReference type="EMBL" id="JAEQNA010000001">
    <property type="protein sequence ID" value="MBL0418970.1"/>
    <property type="molecule type" value="Genomic_DNA"/>
</dbReference>
<accession>A0A937D1P1</accession>
<dbReference type="InterPro" id="IPR021382">
    <property type="entry name" value="DUF3014"/>
</dbReference>
<organism evidence="2 3">
    <name type="scientific">Ramlibacter aurantiacus</name>
    <dbReference type="NCBI Taxonomy" id="2801330"/>
    <lineage>
        <taxon>Bacteria</taxon>
        <taxon>Pseudomonadati</taxon>
        <taxon>Pseudomonadota</taxon>
        <taxon>Betaproteobacteria</taxon>
        <taxon>Burkholderiales</taxon>
        <taxon>Comamonadaceae</taxon>
        <taxon>Ramlibacter</taxon>
    </lineage>
</organism>
<keyword evidence="1" id="KW-0472">Membrane</keyword>
<dbReference type="Pfam" id="PF11219">
    <property type="entry name" value="DUF3014"/>
    <property type="match status" value="1"/>
</dbReference>
<proteinExistence type="predicted"/>
<keyword evidence="1" id="KW-1133">Transmembrane helix</keyword>
<sequence length="280" mass="30983">MRNRPDPFGERRDPEGRSWGPVVLAVVTLLVVAAVAWLWWSRNAAPSGEVRTPPSVAETLPPLPAVEPAVRYPLDEAEPPADITAALADLFGRKAVLALLQTHEFPRRFVATVDSLGRAHSPPALWPVVPPGGRFTAQRTGETAVLAPANSARYEPLVRLAESMDVGKAADLYRSIYPQLQSAYEELGYGRRYFNDRVIEVIDQLLAAPEPAGPVQLQQLVIKGPMADPRPWVRWEFVDPQLQSLTAGQKIMVRMGAQNERRLKARLVALRSELVRGRAR</sequence>
<keyword evidence="3" id="KW-1185">Reference proteome</keyword>
<feature type="transmembrane region" description="Helical" evidence="1">
    <location>
        <begin position="21"/>
        <end position="40"/>
    </location>
</feature>
<dbReference type="RefSeq" id="WP_201682035.1">
    <property type="nucleotide sequence ID" value="NZ_JAEQNA010000001.1"/>
</dbReference>
<dbReference type="Proteomes" id="UP000613011">
    <property type="component" value="Unassembled WGS sequence"/>
</dbReference>
<protein>
    <submittedName>
        <fullName evidence="2">DUF3014 domain-containing protein</fullName>
    </submittedName>
</protein>
<dbReference type="AlphaFoldDB" id="A0A937D1P1"/>